<dbReference type="InterPro" id="IPR013519">
    <property type="entry name" value="Int_alpha_beta-p"/>
</dbReference>
<dbReference type="EMBL" id="BNBT01000101">
    <property type="protein sequence ID" value="GHE78213.1"/>
    <property type="molecule type" value="Genomic_DNA"/>
</dbReference>
<dbReference type="Gene3D" id="2.130.10.130">
    <property type="entry name" value="Integrin alpha, N-terminal"/>
    <property type="match status" value="3"/>
</dbReference>
<dbReference type="InterPro" id="IPR006311">
    <property type="entry name" value="TAT_signal"/>
</dbReference>
<dbReference type="InterPro" id="IPR013517">
    <property type="entry name" value="FG-GAP"/>
</dbReference>
<dbReference type="GO" id="GO:0016787">
    <property type="term" value="F:hydrolase activity"/>
    <property type="evidence" value="ECO:0007669"/>
    <property type="project" value="UniProtKB-KW"/>
</dbReference>
<evidence type="ECO:0000256" key="3">
    <source>
        <dbReference type="ARBA" id="ARBA00022801"/>
    </source>
</evidence>
<organism evidence="7 8">
    <name type="scientific">Streptomyces longispororuber</name>
    <dbReference type="NCBI Taxonomy" id="68230"/>
    <lineage>
        <taxon>Bacteria</taxon>
        <taxon>Bacillati</taxon>
        <taxon>Actinomycetota</taxon>
        <taxon>Actinomycetes</taxon>
        <taxon>Kitasatosporales</taxon>
        <taxon>Streptomycetaceae</taxon>
        <taxon>Streptomyces</taxon>
    </lineage>
</organism>
<keyword evidence="1 6" id="KW-0732">Signal</keyword>
<dbReference type="Pfam" id="PF01839">
    <property type="entry name" value="FG-GAP"/>
    <property type="match status" value="5"/>
</dbReference>
<dbReference type="AlphaFoldDB" id="A0A918ZZK0"/>
<dbReference type="PROSITE" id="PS51470">
    <property type="entry name" value="FG_GAP"/>
    <property type="match status" value="2"/>
</dbReference>
<feature type="chain" id="PRO_5038495453" description="Integrin-like protein" evidence="6">
    <location>
        <begin position="34"/>
        <end position="501"/>
    </location>
</feature>
<dbReference type="PRINTS" id="PR01185">
    <property type="entry name" value="INTEGRINA"/>
</dbReference>
<accession>A0A918ZZK0</accession>
<dbReference type="SUPFAM" id="SSF69318">
    <property type="entry name" value="Integrin alpha N-terminal domain"/>
    <property type="match status" value="2"/>
</dbReference>
<name>A0A918ZZK0_9ACTN</name>
<evidence type="ECO:0000256" key="1">
    <source>
        <dbReference type="ARBA" id="ARBA00022729"/>
    </source>
</evidence>
<keyword evidence="3" id="KW-0378">Hydrolase</keyword>
<dbReference type="InterPro" id="IPR000413">
    <property type="entry name" value="Integrin_alpha"/>
</dbReference>
<evidence type="ECO:0000256" key="2">
    <source>
        <dbReference type="ARBA" id="ARBA00022737"/>
    </source>
</evidence>
<sequence length="501" mass="50025">MAQRKRTTSRDTRPPLSRGLRLAAATATAAAMAGGLIAVAGPAATAAPGAALTAPDADFDNDGYADVAASASYAYVGGKAEAGAVTVTYGKEGGVGRSVAYSQNSPGVGGAAEKGDRFGSDLAYGDFDRDGYDDLAVGAGGEDVGRDVDGGTVQILWGSPSGLKGSTTLKDPRPSGHDRFGGSLEAADFNGDKKTDLAVGTGTTAVVDVLRGGFTRGGATNGRYTVTADIQGAGRAGVMNLHSGDANGDGYEDLIVDGFENTQAGYNANFWIPGSGSGLKPSRDQKLLPGVITDLGDVDKDGYDDIVVGNQWDSGIPGSARGGAVHVLHGARGGPAHGDRTKITQNTAGVPGGGEKGDFFGGELDLGDIDGDGNLDLLVGAPGETVDGVTDTGAVTILYGRADGSGISGRGAKLLTQDTPGVPNTDEKGDFLGAEVHADDLNDDGRADVILGAYGENGGNGAVYPLLSGADGSLKGRSGIYPGTVGIPGTGTPRLGVNFAD</sequence>
<evidence type="ECO:0000313" key="8">
    <source>
        <dbReference type="Proteomes" id="UP000608024"/>
    </source>
</evidence>
<keyword evidence="8" id="KW-1185">Reference proteome</keyword>
<evidence type="ECO:0000256" key="5">
    <source>
        <dbReference type="SAM" id="MobiDB-lite"/>
    </source>
</evidence>
<evidence type="ECO:0008006" key="9">
    <source>
        <dbReference type="Google" id="ProtNLM"/>
    </source>
</evidence>
<feature type="signal peptide" evidence="6">
    <location>
        <begin position="1"/>
        <end position="33"/>
    </location>
</feature>
<dbReference type="PANTHER" id="PTHR23221:SF7">
    <property type="entry name" value="PHOSPHATIDYLINOSITOL-GLYCAN-SPECIFIC PHOSPHOLIPASE D"/>
    <property type="match status" value="1"/>
</dbReference>
<reference evidence="7" key="1">
    <citation type="journal article" date="2014" name="Int. J. Syst. Evol. Microbiol.">
        <title>Complete genome sequence of Corynebacterium casei LMG S-19264T (=DSM 44701T), isolated from a smear-ripened cheese.</title>
        <authorList>
            <consortium name="US DOE Joint Genome Institute (JGI-PGF)"/>
            <person name="Walter F."/>
            <person name="Albersmeier A."/>
            <person name="Kalinowski J."/>
            <person name="Ruckert C."/>
        </authorList>
    </citation>
    <scope>NUCLEOTIDE SEQUENCE</scope>
    <source>
        <strain evidence="7">JCM 4784</strain>
    </source>
</reference>
<dbReference type="InterPro" id="IPR028994">
    <property type="entry name" value="Integrin_alpha_N"/>
</dbReference>
<dbReference type="PROSITE" id="PS51318">
    <property type="entry name" value="TAT"/>
    <property type="match status" value="1"/>
</dbReference>
<keyword evidence="4" id="KW-0325">Glycoprotein</keyword>
<evidence type="ECO:0000256" key="6">
    <source>
        <dbReference type="SAM" id="SignalP"/>
    </source>
</evidence>
<evidence type="ECO:0000313" key="7">
    <source>
        <dbReference type="EMBL" id="GHE78213.1"/>
    </source>
</evidence>
<reference evidence="7" key="2">
    <citation type="submission" date="2020-09" db="EMBL/GenBank/DDBJ databases">
        <authorList>
            <person name="Sun Q."/>
            <person name="Ohkuma M."/>
        </authorList>
    </citation>
    <scope>NUCLEOTIDE SEQUENCE</scope>
    <source>
        <strain evidence="7">JCM 4784</strain>
    </source>
</reference>
<dbReference type="Proteomes" id="UP000608024">
    <property type="component" value="Unassembled WGS sequence"/>
</dbReference>
<comment type="caution">
    <text evidence="7">The sequence shown here is derived from an EMBL/GenBank/DDBJ whole genome shotgun (WGS) entry which is preliminary data.</text>
</comment>
<proteinExistence type="predicted"/>
<dbReference type="PANTHER" id="PTHR23221">
    <property type="entry name" value="GLYCOSYLPHOSPHATIDYLINOSITOL PHOSPHOLIPASE D"/>
    <property type="match status" value="1"/>
</dbReference>
<dbReference type="GO" id="GO:0008305">
    <property type="term" value="C:integrin complex"/>
    <property type="evidence" value="ECO:0007669"/>
    <property type="project" value="InterPro"/>
</dbReference>
<feature type="region of interest" description="Disordered" evidence="5">
    <location>
        <begin position="332"/>
        <end position="355"/>
    </location>
</feature>
<keyword evidence="2" id="KW-0677">Repeat</keyword>
<evidence type="ECO:0000256" key="4">
    <source>
        <dbReference type="ARBA" id="ARBA00023180"/>
    </source>
</evidence>
<dbReference type="GO" id="GO:0007155">
    <property type="term" value="P:cell adhesion"/>
    <property type="evidence" value="ECO:0007669"/>
    <property type="project" value="InterPro"/>
</dbReference>
<protein>
    <recommendedName>
        <fullName evidence="9">Integrin-like protein</fullName>
    </recommendedName>
</protein>
<gene>
    <name evidence="7" type="ORF">GCM10018785_53060</name>
</gene>
<dbReference type="SMART" id="SM00191">
    <property type="entry name" value="Int_alpha"/>
    <property type="match status" value="6"/>
</dbReference>